<keyword evidence="1" id="KW-0812">Transmembrane</keyword>
<evidence type="ECO:0000313" key="2">
    <source>
        <dbReference type="EMBL" id="WED67468.1"/>
    </source>
</evidence>
<dbReference type="Proteomes" id="UP001218638">
    <property type="component" value="Chromosome"/>
</dbReference>
<keyword evidence="3" id="KW-1185">Reference proteome</keyword>
<keyword evidence="1" id="KW-1133">Transmembrane helix</keyword>
<dbReference type="RefSeq" id="WP_330931623.1">
    <property type="nucleotide sequence ID" value="NZ_CP119075.1"/>
</dbReference>
<accession>A0AAF0I5P3</accession>
<evidence type="ECO:0000256" key="1">
    <source>
        <dbReference type="SAM" id="Phobius"/>
    </source>
</evidence>
<sequence>MSGVPEIAFLAPFFLVFELVQLVASERLVGVKQIERGSDPRLDAPSQRMAAIWTITLTLYWLWLGMMMVPNFARAHVIVLLATSLVGYALRRNAGLKWILVILTFEGAIRIGILVALIGRIWRRMY</sequence>
<reference evidence="2" key="1">
    <citation type="submission" date="2023-03" db="EMBL/GenBank/DDBJ databases">
        <title>Lomoglobus Profundus gen. nov., sp. nov., a novel member of the phylum Verrucomicrobia, isolated from deep-marine sediment of South China Sea.</title>
        <authorList>
            <person name="Ahmad T."/>
            <person name="Ishaq S.E."/>
            <person name="Wang F."/>
        </authorList>
    </citation>
    <scope>NUCLEOTIDE SEQUENCE</scope>
    <source>
        <strain evidence="2">LMO-M01</strain>
    </source>
</reference>
<evidence type="ECO:0000313" key="3">
    <source>
        <dbReference type="Proteomes" id="UP001218638"/>
    </source>
</evidence>
<dbReference type="KEGG" id="slom:PXH66_11465"/>
<name>A0AAF0I5P3_9BACT</name>
<feature type="transmembrane region" description="Helical" evidence="1">
    <location>
        <begin position="72"/>
        <end position="90"/>
    </location>
</feature>
<organism evidence="2 3">
    <name type="scientific">Synoicihabitans lomoniglobus</name>
    <dbReference type="NCBI Taxonomy" id="2909285"/>
    <lineage>
        <taxon>Bacteria</taxon>
        <taxon>Pseudomonadati</taxon>
        <taxon>Verrucomicrobiota</taxon>
        <taxon>Opitutia</taxon>
        <taxon>Opitutales</taxon>
        <taxon>Opitutaceae</taxon>
        <taxon>Synoicihabitans</taxon>
    </lineage>
</organism>
<dbReference type="EMBL" id="CP119075">
    <property type="protein sequence ID" value="WED67468.1"/>
    <property type="molecule type" value="Genomic_DNA"/>
</dbReference>
<protein>
    <submittedName>
        <fullName evidence="2">Uncharacterized protein</fullName>
    </submittedName>
</protein>
<keyword evidence="1" id="KW-0472">Membrane</keyword>
<gene>
    <name evidence="2" type="ORF">PXH66_11465</name>
</gene>
<feature type="transmembrane region" description="Helical" evidence="1">
    <location>
        <begin position="96"/>
        <end position="118"/>
    </location>
</feature>
<proteinExistence type="predicted"/>
<feature type="transmembrane region" description="Helical" evidence="1">
    <location>
        <begin position="49"/>
        <end position="65"/>
    </location>
</feature>
<dbReference type="AlphaFoldDB" id="A0AAF0I5P3"/>